<dbReference type="NCBIfam" id="TIGR04056">
    <property type="entry name" value="OMP_RagA_SusC"/>
    <property type="match status" value="1"/>
</dbReference>
<dbReference type="SUPFAM" id="SSF49464">
    <property type="entry name" value="Carboxypeptidase regulatory domain-like"/>
    <property type="match status" value="1"/>
</dbReference>
<feature type="signal peptide" evidence="10">
    <location>
        <begin position="1"/>
        <end position="23"/>
    </location>
</feature>
<dbReference type="Gene3D" id="2.60.40.1120">
    <property type="entry name" value="Carboxypeptidase-like, regulatory domain"/>
    <property type="match status" value="1"/>
</dbReference>
<dbReference type="Proteomes" id="UP000601055">
    <property type="component" value="Unassembled WGS sequence"/>
</dbReference>
<evidence type="ECO:0000313" key="13">
    <source>
        <dbReference type="EMBL" id="MBB2146033.1"/>
    </source>
</evidence>
<comment type="caution">
    <text evidence="13">The sequence shown here is derived from an EMBL/GenBank/DDBJ whole genome shotgun (WGS) entry which is preliminary data.</text>
</comment>
<proteinExistence type="inferred from homology"/>
<dbReference type="Pfam" id="PF00593">
    <property type="entry name" value="TonB_dep_Rec_b-barrel"/>
    <property type="match status" value="1"/>
</dbReference>
<keyword evidence="5 9" id="KW-0798">TonB box</keyword>
<dbReference type="InterPro" id="IPR023996">
    <property type="entry name" value="TonB-dep_OMP_SusC/RagA"/>
</dbReference>
<evidence type="ECO:0000256" key="1">
    <source>
        <dbReference type="ARBA" id="ARBA00004571"/>
    </source>
</evidence>
<evidence type="ECO:0000256" key="9">
    <source>
        <dbReference type="RuleBase" id="RU003357"/>
    </source>
</evidence>
<accession>A0A923E088</accession>
<evidence type="ECO:0000256" key="3">
    <source>
        <dbReference type="ARBA" id="ARBA00022452"/>
    </source>
</evidence>
<dbReference type="EMBL" id="WNXD01000002">
    <property type="protein sequence ID" value="MBB2146033.1"/>
    <property type="molecule type" value="Genomic_DNA"/>
</dbReference>
<dbReference type="Pfam" id="PF07715">
    <property type="entry name" value="Plug"/>
    <property type="match status" value="1"/>
</dbReference>
<dbReference type="AlphaFoldDB" id="A0A923E088"/>
<dbReference type="InterPro" id="IPR008969">
    <property type="entry name" value="CarboxyPept-like_regulatory"/>
</dbReference>
<keyword evidence="2 8" id="KW-0813">Transport</keyword>
<dbReference type="InterPro" id="IPR037066">
    <property type="entry name" value="Plug_dom_sf"/>
</dbReference>
<organism evidence="13 14">
    <name type="scientific">Pedobacter planticolens</name>
    <dbReference type="NCBI Taxonomy" id="2679964"/>
    <lineage>
        <taxon>Bacteria</taxon>
        <taxon>Pseudomonadati</taxon>
        <taxon>Bacteroidota</taxon>
        <taxon>Sphingobacteriia</taxon>
        <taxon>Sphingobacteriales</taxon>
        <taxon>Sphingobacteriaceae</taxon>
        <taxon>Pedobacter</taxon>
    </lineage>
</organism>
<dbReference type="Pfam" id="PF13715">
    <property type="entry name" value="CarbopepD_reg_2"/>
    <property type="match status" value="1"/>
</dbReference>
<evidence type="ECO:0000313" key="14">
    <source>
        <dbReference type="Proteomes" id="UP000601055"/>
    </source>
</evidence>
<evidence type="ECO:0000256" key="8">
    <source>
        <dbReference type="PROSITE-ProRule" id="PRU01360"/>
    </source>
</evidence>
<comment type="subcellular location">
    <subcellularLocation>
        <location evidence="1 8">Cell outer membrane</location>
        <topology evidence="1 8">Multi-pass membrane protein</topology>
    </subcellularLocation>
</comment>
<dbReference type="Gene3D" id="2.170.130.10">
    <property type="entry name" value="TonB-dependent receptor, plug domain"/>
    <property type="match status" value="1"/>
</dbReference>
<reference evidence="13" key="1">
    <citation type="submission" date="2019-11" db="EMBL/GenBank/DDBJ databases">
        <title>Description of Pedobacter sp. LMG 31464T.</title>
        <authorList>
            <person name="Carlier A."/>
            <person name="Qi S."/>
            <person name="Vandamme P."/>
        </authorList>
    </citation>
    <scope>NUCLEOTIDE SEQUENCE</scope>
    <source>
        <strain evidence="13">LMG 31464</strain>
    </source>
</reference>
<evidence type="ECO:0000256" key="6">
    <source>
        <dbReference type="ARBA" id="ARBA00023136"/>
    </source>
</evidence>
<keyword evidence="6 8" id="KW-0472">Membrane</keyword>
<protein>
    <submittedName>
        <fullName evidence="13">SusC/RagA family TonB-linked outer membrane protein</fullName>
    </submittedName>
</protein>
<evidence type="ECO:0000259" key="12">
    <source>
        <dbReference type="Pfam" id="PF07715"/>
    </source>
</evidence>
<dbReference type="InterPro" id="IPR023997">
    <property type="entry name" value="TonB-dep_OMP_SusC/RagA_CS"/>
</dbReference>
<dbReference type="InterPro" id="IPR039426">
    <property type="entry name" value="TonB-dep_rcpt-like"/>
</dbReference>
<name>A0A923E088_9SPHI</name>
<evidence type="ECO:0000256" key="5">
    <source>
        <dbReference type="ARBA" id="ARBA00023077"/>
    </source>
</evidence>
<keyword evidence="10" id="KW-0732">Signal</keyword>
<evidence type="ECO:0000256" key="7">
    <source>
        <dbReference type="ARBA" id="ARBA00023237"/>
    </source>
</evidence>
<dbReference type="SUPFAM" id="SSF56935">
    <property type="entry name" value="Porins"/>
    <property type="match status" value="1"/>
</dbReference>
<evidence type="ECO:0000256" key="10">
    <source>
        <dbReference type="SAM" id="SignalP"/>
    </source>
</evidence>
<keyword evidence="14" id="KW-1185">Reference proteome</keyword>
<dbReference type="Gene3D" id="2.40.170.20">
    <property type="entry name" value="TonB-dependent receptor, beta-barrel domain"/>
    <property type="match status" value="1"/>
</dbReference>
<dbReference type="GO" id="GO:0009279">
    <property type="term" value="C:cell outer membrane"/>
    <property type="evidence" value="ECO:0007669"/>
    <property type="project" value="UniProtKB-SubCell"/>
</dbReference>
<comment type="similarity">
    <text evidence="8 9">Belongs to the TonB-dependent receptor family.</text>
</comment>
<gene>
    <name evidence="13" type="ORF">GM921_11090</name>
</gene>
<dbReference type="NCBIfam" id="TIGR04057">
    <property type="entry name" value="SusC_RagA_signa"/>
    <property type="match status" value="1"/>
</dbReference>
<dbReference type="PROSITE" id="PS52016">
    <property type="entry name" value="TONB_DEPENDENT_REC_3"/>
    <property type="match status" value="1"/>
</dbReference>
<sequence length="1029" mass="112176">MFMKKKLLMLFLGSFLFAIQVMAQQITVTGKVTSAEDGLPIPGASVKIKGTLTAVQTSPTGLYSIKTKAGDVLQFIYLGMTTKEQTVGTATAINVVLSPDSKVLNEVVVTAFGIERDKRSLAYDAQTVKGTDLAQTQRENFINGLQGRVAGVTITPTNGTPGASSSIIIRGAVSLDGDNQPLFVVDGLPISNNTFSEYNLVGQGTFNRNNDYGNRGMDINPEEIESVTILKGPEAAALYGTQGASGAVIITTKKAKAGAARVSYSNSFTSQTPYRFPDVQTVYGGGAGGIFDEEIRTRTFFGSKYPEKYKIYDNLGSFYQTGWTQRHNASVEGGSEALSVRTGLSYVNQTGVIDGTDYTTLNAKVSGTAKISSKISMNASINFINSKTNKTYKGVGSPMLSVLTWPVVDDIRNRYTATGDRRTITGSLSGELDNPLWGMENNPNWDKVSRVLSNIGFSYKPTTWLSFQGTAGADIYSMQGLGAYHPQSYNANVTGVYAGGGINTFTDNFKLFNASLVGIVKKTYGKFKPVLRIGYDVSDKTEDVTAQYGSKFYQTNFYSLNNTDPTTQRVAYANPIIRKMGVFGQAEVGYDDMLYLTLTGRQDFTSTLPIERYAFFYPSTSLSFIFSELPVFKKISWLSEGKLRGSWAQTGKDPRNAYITKTKLVPQTTTGGGFAVDVTLGNPDLRAEFTTSTDVGIDLSFLKNRLSASFSYYKLVSDGQISAPRLSYATGAILENINSGKVVNQGFELTLKGSPIRKSNFSWDIIANITRARGKLTALPGDQTTFYVSDTWLFDNVRRQYFVGSSISALASLDYLRNNNGEILINPVNGMPIKDTNWTQIGDTAPDFGIGLTNSFTYKNFNLSFLFDIRKGGDIYNATELYLYARGMSKTSLDREEPRIIKGVLRDGLENSGTPTPNNIVVIPYITTSYYSTYYNTRDFIEKDINWIRLKDVTLGYTLPKTLFANSKTFKSASVFVTGTDLWLLTNYSGVDPSVNGLSAASGGTGGTGIDFGSSGQPRSFSFGLRVGF</sequence>
<feature type="chain" id="PRO_5037656185" evidence="10">
    <location>
        <begin position="24"/>
        <end position="1029"/>
    </location>
</feature>
<evidence type="ECO:0000256" key="2">
    <source>
        <dbReference type="ARBA" id="ARBA00022448"/>
    </source>
</evidence>
<dbReference type="InterPro" id="IPR036942">
    <property type="entry name" value="Beta-barrel_TonB_sf"/>
</dbReference>
<keyword evidence="4 8" id="KW-0812">Transmembrane</keyword>
<evidence type="ECO:0000256" key="4">
    <source>
        <dbReference type="ARBA" id="ARBA00022692"/>
    </source>
</evidence>
<keyword evidence="7 8" id="KW-0998">Cell outer membrane</keyword>
<dbReference type="InterPro" id="IPR012910">
    <property type="entry name" value="Plug_dom"/>
</dbReference>
<keyword evidence="3 8" id="KW-1134">Transmembrane beta strand</keyword>
<feature type="domain" description="TonB-dependent receptor plug" evidence="12">
    <location>
        <begin position="118"/>
        <end position="247"/>
    </location>
</feature>
<dbReference type="InterPro" id="IPR000531">
    <property type="entry name" value="Beta-barrel_TonB"/>
</dbReference>
<feature type="domain" description="TonB-dependent receptor-like beta-barrel" evidence="11">
    <location>
        <begin position="412"/>
        <end position="819"/>
    </location>
</feature>
<evidence type="ECO:0000259" key="11">
    <source>
        <dbReference type="Pfam" id="PF00593"/>
    </source>
</evidence>